<evidence type="ECO:0000313" key="1">
    <source>
        <dbReference type="EMBL" id="RCX33250.1"/>
    </source>
</evidence>
<keyword evidence="2" id="KW-1185">Reference proteome</keyword>
<accession>A0A369CGQ3</accession>
<name>A0A369CGQ3_9GAMM</name>
<evidence type="ECO:0000313" key="2">
    <source>
        <dbReference type="Proteomes" id="UP000252707"/>
    </source>
</evidence>
<dbReference type="OrthoDB" id="8750002at2"/>
<dbReference type="SUPFAM" id="SSF160246">
    <property type="entry name" value="EspE N-terminal domain-like"/>
    <property type="match status" value="3"/>
</dbReference>
<reference evidence="1 2" key="1">
    <citation type="submission" date="2018-07" db="EMBL/GenBank/DDBJ databases">
        <title>Genomic Encyclopedia of Type Strains, Phase IV (KMG-IV): sequencing the most valuable type-strain genomes for metagenomic binning, comparative biology and taxonomic classification.</title>
        <authorList>
            <person name="Goeker M."/>
        </authorList>
    </citation>
    <scope>NUCLEOTIDE SEQUENCE [LARGE SCALE GENOMIC DNA]</scope>
    <source>
        <strain evidence="1 2">DSM 26407</strain>
    </source>
</reference>
<proteinExistence type="predicted"/>
<organism evidence="1 2">
    <name type="scientific">Thioalbus denitrificans</name>
    <dbReference type="NCBI Taxonomy" id="547122"/>
    <lineage>
        <taxon>Bacteria</taxon>
        <taxon>Pseudomonadati</taxon>
        <taxon>Pseudomonadota</taxon>
        <taxon>Gammaproteobacteria</taxon>
        <taxon>Chromatiales</taxon>
        <taxon>Ectothiorhodospiraceae</taxon>
        <taxon>Thioalbus</taxon>
    </lineage>
</organism>
<sequence>MTRQAPRPGGGPARTAAPRIGRILLDAGLVTTDQLHSALARQQAGAVRLGALLCEMGFLDPATLELALELQSALSSPERILATAAGPREPLGVLLLAGGCITPAQLEDALAEQERTGARLGRIAVRRGWIAEPALERLLSLQRQLGRTPPGPGPLRLGRILVLLGAITTGQLDAALARQVGTGRALGEVLIDAGYATPRTIAEGLRLQRGLMAAAVAALLALGPGLPGTAAAAGGAEGGVSVSARVLPYARLEVLAQPSSLHVTAVDAARGYVEVDGISRLSIRSNSPRGYALVVEGRSEILTGVVIRGLGPDVALAVAGGTLLRPPADPRAAIEIRPGYRFALAPGTPPGEYPWPVTLSILPL</sequence>
<dbReference type="Proteomes" id="UP000252707">
    <property type="component" value="Unassembled WGS sequence"/>
</dbReference>
<dbReference type="EMBL" id="QPJY01000001">
    <property type="protein sequence ID" value="RCX33250.1"/>
    <property type="molecule type" value="Genomic_DNA"/>
</dbReference>
<protein>
    <recommendedName>
        <fullName evidence="3">Type II secretion system (T2SS) protein E</fullName>
    </recommendedName>
</protein>
<evidence type="ECO:0008006" key="3">
    <source>
        <dbReference type="Google" id="ProtNLM"/>
    </source>
</evidence>
<dbReference type="RefSeq" id="WP_114278114.1">
    <property type="nucleotide sequence ID" value="NZ_QPJY01000001.1"/>
</dbReference>
<dbReference type="AlphaFoldDB" id="A0A369CGQ3"/>
<comment type="caution">
    <text evidence="1">The sequence shown here is derived from an EMBL/GenBank/DDBJ whole genome shotgun (WGS) entry which is preliminary data.</text>
</comment>
<gene>
    <name evidence="1" type="ORF">DFQ59_101551</name>
</gene>
<dbReference type="InterPro" id="IPR037257">
    <property type="entry name" value="T2SS_E_N_sf"/>
</dbReference>